<dbReference type="STRING" id="991.IW20_14040"/>
<name>A0A086AFE8_FLAHY</name>
<accession>A0A086AFE8</accession>
<evidence type="ECO:0000313" key="7">
    <source>
        <dbReference type="Proteomes" id="UP000028712"/>
    </source>
</evidence>
<evidence type="ECO:0000313" key="5">
    <source>
        <dbReference type="EMBL" id="KFF15412.1"/>
    </source>
</evidence>
<gene>
    <name evidence="6" type="ORF">B0A62_16905</name>
    <name evidence="5" type="ORF">IW20_14040</name>
</gene>
<evidence type="ECO:0000256" key="1">
    <source>
        <dbReference type="ARBA" id="ARBA00023015"/>
    </source>
</evidence>
<proteinExistence type="predicted"/>
<protein>
    <recommendedName>
        <fullName evidence="4">Peptidase S24/S26A/S26B/S26C domain-containing protein</fullName>
    </recommendedName>
</protein>
<keyword evidence="2" id="KW-0238">DNA-binding</keyword>
<dbReference type="PANTHER" id="PTHR40661:SF1">
    <property type="entry name" value="HTH CRO_C1-TYPE DOMAIN-CONTAINING PROTEIN"/>
    <property type="match status" value="1"/>
</dbReference>
<evidence type="ECO:0000259" key="4">
    <source>
        <dbReference type="Pfam" id="PF00717"/>
    </source>
</evidence>
<evidence type="ECO:0000256" key="2">
    <source>
        <dbReference type="ARBA" id="ARBA00023125"/>
    </source>
</evidence>
<reference evidence="6 8" key="2">
    <citation type="submission" date="2016-11" db="EMBL/GenBank/DDBJ databases">
        <title>Whole genomes of Flavobacteriaceae.</title>
        <authorList>
            <person name="Stine C."/>
            <person name="Li C."/>
            <person name="Tadesse D."/>
        </authorList>
    </citation>
    <scope>NUCLEOTIDE SEQUENCE [LARGE SCALE GENOMIC DNA]</scope>
    <source>
        <strain evidence="6 8">ATCC 29551</strain>
    </source>
</reference>
<dbReference type="PANTHER" id="PTHR40661">
    <property type="match status" value="1"/>
</dbReference>
<dbReference type="OrthoDB" id="796548at2"/>
<dbReference type="EMBL" id="MUGY01000025">
    <property type="protein sequence ID" value="OXA91359.1"/>
    <property type="molecule type" value="Genomic_DNA"/>
</dbReference>
<dbReference type="Pfam" id="PF00717">
    <property type="entry name" value="Peptidase_S24"/>
    <property type="match status" value="1"/>
</dbReference>
<dbReference type="CDD" id="cd06529">
    <property type="entry name" value="S24_LexA-like"/>
    <property type="match status" value="1"/>
</dbReference>
<keyword evidence="8" id="KW-1185">Reference proteome</keyword>
<dbReference type="SUPFAM" id="SSF51306">
    <property type="entry name" value="LexA/Signal peptidase"/>
    <property type="match status" value="1"/>
</dbReference>
<dbReference type="eggNOG" id="COG2932">
    <property type="taxonomic scope" value="Bacteria"/>
</dbReference>
<dbReference type="RefSeq" id="WP_035623238.1">
    <property type="nucleotide sequence ID" value="NZ_JBEWQG010000002.1"/>
</dbReference>
<reference evidence="5 7" key="1">
    <citation type="submission" date="2014-07" db="EMBL/GenBank/DDBJ databases">
        <title>Genome of Flavobacterium hydatis DSM 2063.</title>
        <authorList>
            <person name="Pipes S.E."/>
            <person name="Stropko S.J."/>
            <person name="Newman J.D."/>
        </authorList>
    </citation>
    <scope>NUCLEOTIDE SEQUENCE [LARGE SCALE GENOMIC DNA]</scope>
    <source>
        <strain evidence="5 7">DSM 2063</strain>
    </source>
</reference>
<comment type="caution">
    <text evidence="5">The sequence shown here is derived from an EMBL/GenBank/DDBJ whole genome shotgun (WGS) entry which is preliminary data.</text>
</comment>
<sequence>MIIDRILQLIKYKGINKRKFYIETGLSNGFLDKVRDIGVSKIEHILNVYPEISAEWLLLGRGNMLLKPVGFEEESQIGNNIIQEPNPVYNKTPLKKVPLYDIQDSAGIVSLFKNSTQDPIDYISIPGLPKCDGAIYVNSDSMYPILKSGDIIMYKKVKTNTDNIFWGEMYLVSLTTDNLEEFVLLKKVQKSDKGEDWVQLVSENPQHQTKDVLFKNIKNLALIKATVRINATH</sequence>
<dbReference type="Gene3D" id="2.10.109.10">
    <property type="entry name" value="Umud Fragment, subunit A"/>
    <property type="match status" value="1"/>
</dbReference>
<dbReference type="Proteomes" id="UP000198424">
    <property type="component" value="Unassembled WGS sequence"/>
</dbReference>
<dbReference type="Proteomes" id="UP000028712">
    <property type="component" value="Unassembled WGS sequence"/>
</dbReference>
<dbReference type="AlphaFoldDB" id="A0A086AFE8"/>
<keyword evidence="3" id="KW-0804">Transcription</keyword>
<dbReference type="InterPro" id="IPR036286">
    <property type="entry name" value="LexA/Signal_pep-like_sf"/>
</dbReference>
<evidence type="ECO:0000313" key="8">
    <source>
        <dbReference type="Proteomes" id="UP000198424"/>
    </source>
</evidence>
<keyword evidence="1" id="KW-0805">Transcription regulation</keyword>
<dbReference type="InterPro" id="IPR039418">
    <property type="entry name" value="LexA-like"/>
</dbReference>
<evidence type="ECO:0000313" key="6">
    <source>
        <dbReference type="EMBL" id="OXA91359.1"/>
    </source>
</evidence>
<feature type="domain" description="Peptidase S24/S26A/S26B/S26C" evidence="4">
    <location>
        <begin position="103"/>
        <end position="216"/>
    </location>
</feature>
<dbReference type="GO" id="GO:0003677">
    <property type="term" value="F:DNA binding"/>
    <property type="evidence" value="ECO:0007669"/>
    <property type="project" value="UniProtKB-KW"/>
</dbReference>
<organism evidence="5 7">
    <name type="scientific">Flavobacterium hydatis</name>
    <name type="common">Cytophaga aquatilis</name>
    <dbReference type="NCBI Taxonomy" id="991"/>
    <lineage>
        <taxon>Bacteria</taxon>
        <taxon>Pseudomonadati</taxon>
        <taxon>Bacteroidota</taxon>
        <taxon>Flavobacteriia</taxon>
        <taxon>Flavobacteriales</taxon>
        <taxon>Flavobacteriaceae</taxon>
        <taxon>Flavobacterium</taxon>
    </lineage>
</organism>
<evidence type="ECO:0000256" key="3">
    <source>
        <dbReference type="ARBA" id="ARBA00023163"/>
    </source>
</evidence>
<dbReference type="InterPro" id="IPR015927">
    <property type="entry name" value="Peptidase_S24_S26A/B/C"/>
</dbReference>
<dbReference type="EMBL" id="JPRM01000021">
    <property type="protein sequence ID" value="KFF15412.1"/>
    <property type="molecule type" value="Genomic_DNA"/>
</dbReference>